<keyword evidence="5" id="KW-1185">Reference proteome</keyword>
<dbReference type="SUPFAM" id="SSF47598">
    <property type="entry name" value="Ribbon-helix-helix"/>
    <property type="match status" value="1"/>
</dbReference>
<name>A0AAE3ID13_9EURY</name>
<protein>
    <submittedName>
        <fullName evidence="4">Uncharacterized protein</fullName>
    </submittedName>
</protein>
<evidence type="ECO:0000256" key="2">
    <source>
        <dbReference type="SAM" id="MobiDB-lite"/>
    </source>
</evidence>
<dbReference type="AlphaFoldDB" id="A0AAE3ID13"/>
<comment type="caution">
    <text evidence="4">The sequence shown here is derived from an EMBL/GenBank/DDBJ whole genome shotgun (WGS) entry which is preliminary data.</text>
</comment>
<evidence type="ECO:0000313" key="4">
    <source>
        <dbReference type="EMBL" id="MCU4728151.1"/>
    </source>
</evidence>
<dbReference type="EMBL" id="JAOPKC010000020">
    <property type="protein sequence ID" value="MCU4719076.1"/>
    <property type="molecule type" value="Genomic_DNA"/>
</dbReference>
<proteinExistence type="predicted"/>
<feature type="coiled-coil region" evidence="1">
    <location>
        <begin position="63"/>
        <end position="104"/>
    </location>
</feature>
<feature type="compositionally biased region" description="Basic and acidic residues" evidence="2">
    <location>
        <begin position="154"/>
        <end position="169"/>
    </location>
</feature>
<accession>A0AAE3ID13</accession>
<evidence type="ECO:0000313" key="3">
    <source>
        <dbReference type="EMBL" id="MCU4719076.1"/>
    </source>
</evidence>
<keyword evidence="1" id="KW-0175">Coiled coil</keyword>
<feature type="compositionally biased region" description="Basic and acidic residues" evidence="2">
    <location>
        <begin position="186"/>
        <end position="204"/>
    </location>
</feature>
<gene>
    <name evidence="4" type="ORF">OB914_14435</name>
    <name evidence="3" type="ORF">OB916_13560</name>
</gene>
<feature type="region of interest" description="Disordered" evidence="2">
    <location>
        <begin position="154"/>
        <end position="204"/>
    </location>
</feature>
<dbReference type="Proteomes" id="UP001208186">
    <property type="component" value="Unassembled WGS sequence"/>
</dbReference>
<dbReference type="GO" id="GO:0006355">
    <property type="term" value="P:regulation of DNA-templated transcription"/>
    <property type="evidence" value="ECO:0007669"/>
    <property type="project" value="InterPro"/>
</dbReference>
<evidence type="ECO:0000313" key="6">
    <source>
        <dbReference type="Proteomes" id="UP001209746"/>
    </source>
</evidence>
<organism evidence="4 6">
    <name type="scientific">Halapricum hydrolyticum</name>
    <dbReference type="NCBI Taxonomy" id="2979991"/>
    <lineage>
        <taxon>Archaea</taxon>
        <taxon>Methanobacteriati</taxon>
        <taxon>Methanobacteriota</taxon>
        <taxon>Stenosarchaea group</taxon>
        <taxon>Halobacteria</taxon>
        <taxon>Halobacteriales</taxon>
        <taxon>Haloarculaceae</taxon>
        <taxon>Halapricum</taxon>
    </lineage>
</organism>
<dbReference type="RefSeq" id="WP_315909828.1">
    <property type="nucleotide sequence ID" value="NZ_JAOPKC010000020.1"/>
</dbReference>
<evidence type="ECO:0000313" key="5">
    <source>
        <dbReference type="Proteomes" id="UP001208186"/>
    </source>
</evidence>
<sequence length="204" mass="23051">MTDPGRKNLRLTEDVCERIEEVADQRGLAQNELVIEIIENTLGVDEGSGAYLRRRSETLAESESQLRDEIQTLVAELQDVRQQHREVTERLQRIEEKRRGLTEIFDAILNDMEENPNKTIQAYKSHIEDAIRVKHDSGPSETKRDDIVADIRARASAHDDISVAPERLRRGVRGTQQSTDTGASSQKHELKSAQKRDGGGTDAR</sequence>
<feature type="compositionally biased region" description="Polar residues" evidence="2">
    <location>
        <begin position="174"/>
        <end position="185"/>
    </location>
</feature>
<reference evidence="4" key="1">
    <citation type="submission" date="2023-02" db="EMBL/GenBank/DDBJ databases">
        <title>Enrichment on poylsaccharides allowed isolation of novel metabolic and taxonomic groups of Haloarchaea.</title>
        <authorList>
            <person name="Sorokin D.Y."/>
            <person name="Elcheninov A.G."/>
            <person name="Khizhniak T.V."/>
            <person name="Kolganova T.V."/>
            <person name="Kublanov I.V."/>
        </authorList>
    </citation>
    <scope>NUCLEOTIDE SEQUENCE</scope>
    <source>
        <strain evidence="3 5">HArc-curdl5-1</strain>
        <strain evidence="4">HArc-curdl7</strain>
    </source>
</reference>
<dbReference type="Proteomes" id="UP001209746">
    <property type="component" value="Unassembled WGS sequence"/>
</dbReference>
<dbReference type="EMBL" id="JAOPKD010000020">
    <property type="protein sequence ID" value="MCU4728151.1"/>
    <property type="molecule type" value="Genomic_DNA"/>
</dbReference>
<dbReference type="InterPro" id="IPR010985">
    <property type="entry name" value="Ribbon_hlx_hlx"/>
</dbReference>
<evidence type="ECO:0000256" key="1">
    <source>
        <dbReference type="SAM" id="Coils"/>
    </source>
</evidence>